<dbReference type="AlphaFoldDB" id="A0A9D4SX29"/>
<evidence type="ECO:0000313" key="2">
    <source>
        <dbReference type="EMBL" id="KAH7955340.1"/>
    </source>
</evidence>
<keyword evidence="3" id="KW-1185">Reference proteome</keyword>
<dbReference type="EMBL" id="JABSTV010001250">
    <property type="protein sequence ID" value="KAH7955340.1"/>
    <property type="molecule type" value="Genomic_DNA"/>
</dbReference>
<reference evidence="2" key="1">
    <citation type="journal article" date="2020" name="Cell">
        <title>Large-Scale Comparative Analyses of Tick Genomes Elucidate Their Genetic Diversity and Vector Capacities.</title>
        <authorList>
            <consortium name="Tick Genome and Microbiome Consortium (TIGMIC)"/>
            <person name="Jia N."/>
            <person name="Wang J."/>
            <person name="Shi W."/>
            <person name="Du L."/>
            <person name="Sun Y."/>
            <person name="Zhan W."/>
            <person name="Jiang J.F."/>
            <person name="Wang Q."/>
            <person name="Zhang B."/>
            <person name="Ji P."/>
            <person name="Bell-Sakyi L."/>
            <person name="Cui X.M."/>
            <person name="Yuan T.T."/>
            <person name="Jiang B.G."/>
            <person name="Yang W.F."/>
            <person name="Lam T.T."/>
            <person name="Chang Q.C."/>
            <person name="Ding S.J."/>
            <person name="Wang X.J."/>
            <person name="Zhu J.G."/>
            <person name="Ruan X.D."/>
            <person name="Zhao L."/>
            <person name="Wei J.T."/>
            <person name="Ye R.Z."/>
            <person name="Que T.C."/>
            <person name="Du C.H."/>
            <person name="Zhou Y.H."/>
            <person name="Cheng J.X."/>
            <person name="Dai P.F."/>
            <person name="Guo W.B."/>
            <person name="Han X.H."/>
            <person name="Huang E.J."/>
            <person name="Li L.F."/>
            <person name="Wei W."/>
            <person name="Gao Y.C."/>
            <person name="Liu J.Z."/>
            <person name="Shao H.Z."/>
            <person name="Wang X."/>
            <person name="Wang C.C."/>
            <person name="Yang T.C."/>
            <person name="Huo Q.B."/>
            <person name="Li W."/>
            <person name="Chen H.Y."/>
            <person name="Chen S.E."/>
            <person name="Zhou L.G."/>
            <person name="Ni X.B."/>
            <person name="Tian J.H."/>
            <person name="Sheng Y."/>
            <person name="Liu T."/>
            <person name="Pan Y.S."/>
            <person name="Xia L.Y."/>
            <person name="Li J."/>
            <person name="Zhao F."/>
            <person name="Cao W.C."/>
        </authorList>
    </citation>
    <scope>NUCLEOTIDE SEQUENCE</scope>
    <source>
        <strain evidence="2">Rsan-2018</strain>
    </source>
</reference>
<feature type="region of interest" description="Disordered" evidence="1">
    <location>
        <begin position="1"/>
        <end position="20"/>
    </location>
</feature>
<evidence type="ECO:0000313" key="3">
    <source>
        <dbReference type="Proteomes" id="UP000821837"/>
    </source>
</evidence>
<feature type="compositionally biased region" description="Polar residues" evidence="1">
    <location>
        <begin position="8"/>
        <end position="20"/>
    </location>
</feature>
<proteinExistence type="predicted"/>
<sequence length="112" mass="13033">MDRRSAESPGTWNSAGSTQRTMTARWKQELFLLRRLNRRPQKRSAGKLHVQEGISLPDYVKTTISLGPKFAVEKKSSLAELLSFVRNVSRAVPDSESERYCFKYFRYCYFCD</sequence>
<dbReference type="Proteomes" id="UP000821837">
    <property type="component" value="Unassembled WGS sequence"/>
</dbReference>
<gene>
    <name evidence="2" type="ORF">HPB52_000375</name>
</gene>
<organism evidence="2 3">
    <name type="scientific">Rhipicephalus sanguineus</name>
    <name type="common">Brown dog tick</name>
    <name type="synonym">Ixodes sanguineus</name>
    <dbReference type="NCBI Taxonomy" id="34632"/>
    <lineage>
        <taxon>Eukaryota</taxon>
        <taxon>Metazoa</taxon>
        <taxon>Ecdysozoa</taxon>
        <taxon>Arthropoda</taxon>
        <taxon>Chelicerata</taxon>
        <taxon>Arachnida</taxon>
        <taxon>Acari</taxon>
        <taxon>Parasitiformes</taxon>
        <taxon>Ixodida</taxon>
        <taxon>Ixodoidea</taxon>
        <taxon>Ixodidae</taxon>
        <taxon>Rhipicephalinae</taxon>
        <taxon>Rhipicephalus</taxon>
        <taxon>Rhipicephalus</taxon>
    </lineage>
</organism>
<accession>A0A9D4SX29</accession>
<evidence type="ECO:0000256" key="1">
    <source>
        <dbReference type="SAM" id="MobiDB-lite"/>
    </source>
</evidence>
<protein>
    <submittedName>
        <fullName evidence="2">Uncharacterized protein</fullName>
    </submittedName>
</protein>
<name>A0A9D4SX29_RHISA</name>
<reference evidence="2" key="2">
    <citation type="submission" date="2021-09" db="EMBL/GenBank/DDBJ databases">
        <authorList>
            <person name="Jia N."/>
            <person name="Wang J."/>
            <person name="Shi W."/>
            <person name="Du L."/>
            <person name="Sun Y."/>
            <person name="Zhan W."/>
            <person name="Jiang J."/>
            <person name="Wang Q."/>
            <person name="Zhang B."/>
            <person name="Ji P."/>
            <person name="Sakyi L.B."/>
            <person name="Cui X."/>
            <person name="Yuan T."/>
            <person name="Jiang B."/>
            <person name="Yang W."/>
            <person name="Lam T.T.-Y."/>
            <person name="Chang Q."/>
            <person name="Ding S."/>
            <person name="Wang X."/>
            <person name="Zhu J."/>
            <person name="Ruan X."/>
            <person name="Zhao L."/>
            <person name="Wei J."/>
            <person name="Que T."/>
            <person name="Du C."/>
            <person name="Cheng J."/>
            <person name="Dai P."/>
            <person name="Han X."/>
            <person name="Huang E."/>
            <person name="Gao Y."/>
            <person name="Liu J."/>
            <person name="Shao H."/>
            <person name="Ye R."/>
            <person name="Li L."/>
            <person name="Wei W."/>
            <person name="Wang X."/>
            <person name="Wang C."/>
            <person name="Huo Q."/>
            <person name="Li W."/>
            <person name="Guo W."/>
            <person name="Chen H."/>
            <person name="Chen S."/>
            <person name="Zhou L."/>
            <person name="Zhou L."/>
            <person name="Ni X."/>
            <person name="Tian J."/>
            <person name="Zhou Y."/>
            <person name="Sheng Y."/>
            <person name="Liu T."/>
            <person name="Pan Y."/>
            <person name="Xia L."/>
            <person name="Li J."/>
            <person name="Zhao F."/>
            <person name="Cao W."/>
        </authorList>
    </citation>
    <scope>NUCLEOTIDE SEQUENCE</scope>
    <source>
        <strain evidence="2">Rsan-2018</strain>
        <tissue evidence="2">Larvae</tissue>
    </source>
</reference>
<comment type="caution">
    <text evidence="2">The sequence shown here is derived from an EMBL/GenBank/DDBJ whole genome shotgun (WGS) entry which is preliminary data.</text>
</comment>